<feature type="region of interest" description="Disordered" evidence="1">
    <location>
        <begin position="39"/>
        <end position="71"/>
    </location>
</feature>
<name>A0A4C1ZM71_EUMVA</name>
<protein>
    <submittedName>
        <fullName evidence="2">Uncharacterized protein</fullName>
    </submittedName>
</protein>
<feature type="compositionally biased region" description="Low complexity" evidence="1">
    <location>
        <begin position="43"/>
        <end position="59"/>
    </location>
</feature>
<organism evidence="2 3">
    <name type="scientific">Eumeta variegata</name>
    <name type="common">Bagworm moth</name>
    <name type="synonym">Eumeta japonica</name>
    <dbReference type="NCBI Taxonomy" id="151549"/>
    <lineage>
        <taxon>Eukaryota</taxon>
        <taxon>Metazoa</taxon>
        <taxon>Ecdysozoa</taxon>
        <taxon>Arthropoda</taxon>
        <taxon>Hexapoda</taxon>
        <taxon>Insecta</taxon>
        <taxon>Pterygota</taxon>
        <taxon>Neoptera</taxon>
        <taxon>Endopterygota</taxon>
        <taxon>Lepidoptera</taxon>
        <taxon>Glossata</taxon>
        <taxon>Ditrysia</taxon>
        <taxon>Tineoidea</taxon>
        <taxon>Psychidae</taxon>
        <taxon>Oiketicinae</taxon>
        <taxon>Eumeta</taxon>
    </lineage>
</organism>
<proteinExistence type="predicted"/>
<dbReference type="AlphaFoldDB" id="A0A4C1ZM71"/>
<dbReference type="Proteomes" id="UP000299102">
    <property type="component" value="Unassembled WGS sequence"/>
</dbReference>
<evidence type="ECO:0000313" key="3">
    <source>
        <dbReference type="Proteomes" id="UP000299102"/>
    </source>
</evidence>
<keyword evidence="3" id="KW-1185">Reference proteome</keyword>
<evidence type="ECO:0000313" key="2">
    <source>
        <dbReference type="EMBL" id="GBP88313.1"/>
    </source>
</evidence>
<comment type="caution">
    <text evidence="2">The sequence shown here is derived from an EMBL/GenBank/DDBJ whole genome shotgun (WGS) entry which is preliminary data.</text>
</comment>
<gene>
    <name evidence="2" type="ORF">EVAR_63594_1</name>
</gene>
<dbReference type="EMBL" id="BGZK01001922">
    <property type="protein sequence ID" value="GBP88313.1"/>
    <property type="molecule type" value="Genomic_DNA"/>
</dbReference>
<sequence length="115" mass="12658">MSEYHVALAHAACSNPIFPSIFNHTIWLKADDVINPRPRPYEAASDASGAARAPGSRLATRSGAHTQRSMIRIRKSSGVERGFPPRFPGAFSLRHLVFYFVTHFLLFASTARCSG</sequence>
<reference evidence="2 3" key="1">
    <citation type="journal article" date="2019" name="Commun. Biol.">
        <title>The bagworm genome reveals a unique fibroin gene that provides high tensile strength.</title>
        <authorList>
            <person name="Kono N."/>
            <person name="Nakamura H."/>
            <person name="Ohtoshi R."/>
            <person name="Tomita M."/>
            <person name="Numata K."/>
            <person name="Arakawa K."/>
        </authorList>
    </citation>
    <scope>NUCLEOTIDE SEQUENCE [LARGE SCALE GENOMIC DNA]</scope>
</reference>
<evidence type="ECO:0000256" key="1">
    <source>
        <dbReference type="SAM" id="MobiDB-lite"/>
    </source>
</evidence>
<accession>A0A4C1ZM71</accession>